<keyword evidence="1 3" id="KW-0315">Glutamine amidotransferase</keyword>
<comment type="caution">
    <text evidence="3">The sequence shown here is derived from an EMBL/GenBank/DDBJ whole genome shotgun (WGS) entry which is preliminary data.</text>
</comment>
<dbReference type="Pfam" id="PF13230">
    <property type="entry name" value="GATase_4"/>
    <property type="match status" value="1"/>
</dbReference>
<dbReference type="CDD" id="cd01908">
    <property type="entry name" value="YafJ"/>
    <property type="match status" value="1"/>
</dbReference>
<evidence type="ECO:0000313" key="4">
    <source>
        <dbReference type="Proteomes" id="UP001156682"/>
    </source>
</evidence>
<evidence type="ECO:0000313" key="3">
    <source>
        <dbReference type="EMBL" id="GLR62903.1"/>
    </source>
</evidence>
<dbReference type="Proteomes" id="UP001156682">
    <property type="component" value="Unassembled WGS sequence"/>
</dbReference>
<keyword evidence="4" id="KW-1185">Reference proteome</keyword>
<reference evidence="4" key="1">
    <citation type="journal article" date="2019" name="Int. J. Syst. Evol. Microbiol.">
        <title>The Global Catalogue of Microorganisms (GCM) 10K type strain sequencing project: providing services to taxonomists for standard genome sequencing and annotation.</title>
        <authorList>
            <consortium name="The Broad Institute Genomics Platform"/>
            <consortium name="The Broad Institute Genome Sequencing Center for Infectious Disease"/>
            <person name="Wu L."/>
            <person name="Ma J."/>
        </authorList>
    </citation>
    <scope>NUCLEOTIDE SEQUENCE [LARGE SCALE GENOMIC DNA]</scope>
    <source>
        <strain evidence="4">NBRC 100033</strain>
    </source>
</reference>
<dbReference type="InterPro" id="IPR029055">
    <property type="entry name" value="Ntn_hydrolases_N"/>
</dbReference>
<sequence length="266" mass="29797">MCELLGMSANVPTDITFSMAGFLQRGGATGPHRDGWGVAFYEQEGYREFKDPFPSIDSPVAKMLMNYPIKSRIVISHIRQANVGGVSLGNTHPFSRELWGRHWCYAHNGQLAGFKDQLPLTYYKPTGQTDSEWAFCWLMGEIREAFPQPPEDQAALEHLIHSCCEKLRLLGVFNLLISDSQHLYAYCSTKLAHITRRAPFGPAQLKDTELKIDFAACTTPKDVVSVIATEPLTLDETWNIMQPGELVVFESGELVTVRPSHTLPKI</sequence>
<dbReference type="Gene3D" id="3.60.20.10">
    <property type="entry name" value="Glutamine Phosphoribosylpyrophosphate, subunit 1, domain 1"/>
    <property type="match status" value="1"/>
</dbReference>
<proteinExistence type="predicted"/>
<organism evidence="3 4">
    <name type="scientific">Marinospirillum insulare</name>
    <dbReference type="NCBI Taxonomy" id="217169"/>
    <lineage>
        <taxon>Bacteria</taxon>
        <taxon>Pseudomonadati</taxon>
        <taxon>Pseudomonadota</taxon>
        <taxon>Gammaproteobacteria</taxon>
        <taxon>Oceanospirillales</taxon>
        <taxon>Oceanospirillaceae</taxon>
        <taxon>Marinospirillum</taxon>
    </lineage>
</organism>
<dbReference type="PROSITE" id="PS51278">
    <property type="entry name" value="GATASE_TYPE_2"/>
    <property type="match status" value="1"/>
</dbReference>
<feature type="domain" description="Glutamine amidotransferase type-2" evidence="2">
    <location>
        <begin position="2"/>
        <end position="260"/>
    </location>
</feature>
<evidence type="ECO:0000259" key="2">
    <source>
        <dbReference type="PROSITE" id="PS51278"/>
    </source>
</evidence>
<dbReference type="PANTHER" id="PTHR42824:SF1">
    <property type="entry name" value="GLUTAMINE AMIDOTRANSFERASE YAFJ-RELATED"/>
    <property type="match status" value="1"/>
</dbReference>
<dbReference type="EMBL" id="BSOR01000006">
    <property type="protein sequence ID" value="GLR62903.1"/>
    <property type="molecule type" value="Genomic_DNA"/>
</dbReference>
<dbReference type="InterPro" id="IPR026869">
    <property type="entry name" value="EgtC-like"/>
</dbReference>
<gene>
    <name evidence="3" type="ORF">GCM10007878_03380</name>
</gene>
<accession>A0ABQ5ZUF2</accession>
<name>A0ABQ5ZUF2_9GAMM</name>
<evidence type="ECO:0000256" key="1">
    <source>
        <dbReference type="ARBA" id="ARBA00022962"/>
    </source>
</evidence>
<protein>
    <submittedName>
        <fullName evidence="3">Class II glutamine amidotransferase</fullName>
    </submittedName>
</protein>
<dbReference type="RefSeq" id="WP_027850330.1">
    <property type="nucleotide sequence ID" value="NZ_BSOR01000006.1"/>
</dbReference>
<dbReference type="PANTHER" id="PTHR42824">
    <property type="entry name" value="GLUTAMINE AMIDOTRANSFERASE"/>
    <property type="match status" value="1"/>
</dbReference>
<dbReference type="SUPFAM" id="SSF56235">
    <property type="entry name" value="N-terminal nucleophile aminohydrolases (Ntn hydrolases)"/>
    <property type="match status" value="1"/>
</dbReference>
<dbReference type="InterPro" id="IPR017932">
    <property type="entry name" value="GATase_2_dom"/>
</dbReference>